<evidence type="ECO:0000313" key="4">
    <source>
        <dbReference type="Proteomes" id="UP000473525"/>
    </source>
</evidence>
<dbReference type="RefSeq" id="WP_157344124.1">
    <property type="nucleotide sequence ID" value="NZ_WSEK01000004.1"/>
</dbReference>
<evidence type="ECO:0008006" key="5">
    <source>
        <dbReference type="Google" id="ProtNLM"/>
    </source>
</evidence>
<evidence type="ECO:0000256" key="2">
    <source>
        <dbReference type="SAM" id="SignalP"/>
    </source>
</evidence>
<protein>
    <recommendedName>
        <fullName evidence="5">EfeO-type cupredoxin-like domain-containing protein</fullName>
    </recommendedName>
</protein>
<name>A0A6L6XWV0_9ACTN</name>
<organism evidence="3 4">
    <name type="scientific">Nocardioides agri</name>
    <dbReference type="NCBI Taxonomy" id="2682843"/>
    <lineage>
        <taxon>Bacteria</taxon>
        <taxon>Bacillati</taxon>
        <taxon>Actinomycetota</taxon>
        <taxon>Actinomycetes</taxon>
        <taxon>Propionibacteriales</taxon>
        <taxon>Nocardioidaceae</taxon>
        <taxon>Nocardioides</taxon>
    </lineage>
</organism>
<gene>
    <name evidence="3" type="ORF">GON03_17200</name>
</gene>
<dbReference type="EMBL" id="WSEK01000004">
    <property type="protein sequence ID" value="MVQ50926.1"/>
    <property type="molecule type" value="Genomic_DNA"/>
</dbReference>
<evidence type="ECO:0000313" key="3">
    <source>
        <dbReference type="EMBL" id="MVQ50926.1"/>
    </source>
</evidence>
<feature type="chain" id="PRO_5039503510" description="EfeO-type cupredoxin-like domain-containing protein" evidence="2">
    <location>
        <begin position="21"/>
        <end position="122"/>
    </location>
</feature>
<accession>A0A6L6XWV0</accession>
<keyword evidence="2" id="KW-0732">Signal</keyword>
<dbReference type="AlphaFoldDB" id="A0A6L6XWV0"/>
<reference evidence="3 4" key="1">
    <citation type="submission" date="2019-12" db="EMBL/GenBank/DDBJ databases">
        <authorList>
            <person name="Huq M.A."/>
        </authorList>
    </citation>
    <scope>NUCLEOTIDE SEQUENCE [LARGE SCALE GENOMIC DNA]</scope>
    <source>
        <strain evidence="3 4">MAH-18</strain>
    </source>
</reference>
<feature type="signal peptide" evidence="2">
    <location>
        <begin position="1"/>
        <end position="20"/>
    </location>
</feature>
<comment type="caution">
    <text evidence="3">The sequence shown here is derived from an EMBL/GenBank/DDBJ whole genome shotgun (WGS) entry which is preliminary data.</text>
</comment>
<dbReference type="PROSITE" id="PS51257">
    <property type="entry name" value="PROKAR_LIPOPROTEIN"/>
    <property type="match status" value="1"/>
</dbReference>
<keyword evidence="4" id="KW-1185">Reference proteome</keyword>
<sequence>MRRTLAAVAVALATLTLATACGDEEKPSSDGGSQDPKVIEVTFDGDSVTPNGDRIEVGTGQDVELRITADEGGEIHVHSDPEQEIEYPAGDSTQTIDGIDKPGTVDVESHSLEKIIVQLEVQ</sequence>
<feature type="region of interest" description="Disordered" evidence="1">
    <location>
        <begin position="76"/>
        <end position="96"/>
    </location>
</feature>
<proteinExistence type="predicted"/>
<dbReference type="Proteomes" id="UP000473525">
    <property type="component" value="Unassembled WGS sequence"/>
</dbReference>
<evidence type="ECO:0000256" key="1">
    <source>
        <dbReference type="SAM" id="MobiDB-lite"/>
    </source>
</evidence>